<feature type="region of interest" description="Disordered" evidence="2">
    <location>
        <begin position="1195"/>
        <end position="1224"/>
    </location>
</feature>
<feature type="compositionally biased region" description="Basic residues" evidence="2">
    <location>
        <begin position="465"/>
        <end position="487"/>
    </location>
</feature>
<feature type="compositionally biased region" description="Basic and acidic residues" evidence="2">
    <location>
        <begin position="1941"/>
        <end position="1957"/>
    </location>
</feature>
<feature type="compositionally biased region" description="Basic and acidic residues" evidence="2">
    <location>
        <begin position="1660"/>
        <end position="1674"/>
    </location>
</feature>
<feature type="region of interest" description="Disordered" evidence="2">
    <location>
        <begin position="879"/>
        <end position="1015"/>
    </location>
</feature>
<gene>
    <name evidence="4" type="ORF">PV328_007256</name>
</gene>
<dbReference type="EMBL" id="JAQQBS010000002">
    <property type="protein sequence ID" value="KAK0174147.1"/>
    <property type="molecule type" value="Genomic_DNA"/>
</dbReference>
<dbReference type="Proteomes" id="UP001168990">
    <property type="component" value="Unassembled WGS sequence"/>
</dbReference>
<feature type="region of interest" description="Disordered" evidence="2">
    <location>
        <begin position="448"/>
        <end position="510"/>
    </location>
</feature>
<feature type="region of interest" description="Disordered" evidence="2">
    <location>
        <begin position="1430"/>
        <end position="1490"/>
    </location>
</feature>
<feature type="region of interest" description="Disordered" evidence="2">
    <location>
        <begin position="1700"/>
        <end position="1762"/>
    </location>
</feature>
<keyword evidence="1" id="KW-0175">Coiled coil</keyword>
<keyword evidence="3" id="KW-0732">Signal</keyword>
<feature type="compositionally biased region" description="Polar residues" evidence="2">
    <location>
        <begin position="1149"/>
        <end position="1158"/>
    </location>
</feature>
<comment type="caution">
    <text evidence="4">The sequence shown here is derived from an EMBL/GenBank/DDBJ whole genome shotgun (WGS) entry which is preliminary data.</text>
</comment>
<accession>A0AA39KUG4</accession>
<reference evidence="4" key="2">
    <citation type="submission" date="2023-03" db="EMBL/GenBank/DDBJ databases">
        <authorList>
            <person name="Inwood S.N."/>
            <person name="Skelly J.G."/>
            <person name="Guhlin J."/>
            <person name="Harrop T.W.R."/>
            <person name="Goldson S.G."/>
            <person name="Dearden P.K."/>
        </authorList>
    </citation>
    <scope>NUCLEOTIDE SEQUENCE</scope>
    <source>
        <strain evidence="4">Irish</strain>
        <tissue evidence="4">Whole body</tissue>
    </source>
</reference>
<evidence type="ECO:0000313" key="4">
    <source>
        <dbReference type="EMBL" id="KAK0174147.1"/>
    </source>
</evidence>
<reference evidence="4" key="1">
    <citation type="journal article" date="2023" name="bioRxiv">
        <title>Scaffold-level genome assemblies of two parasitoid biocontrol wasps reveal the parthenogenesis mechanism and an associated novel virus.</title>
        <authorList>
            <person name="Inwood S."/>
            <person name="Skelly J."/>
            <person name="Guhlin J."/>
            <person name="Harrop T."/>
            <person name="Goldson S."/>
            <person name="Dearden P."/>
        </authorList>
    </citation>
    <scope>NUCLEOTIDE SEQUENCE</scope>
    <source>
        <strain evidence="4">Irish</strain>
        <tissue evidence="4">Whole body</tissue>
    </source>
</reference>
<feature type="compositionally biased region" description="Low complexity" evidence="2">
    <location>
        <begin position="889"/>
        <end position="911"/>
    </location>
</feature>
<feature type="compositionally biased region" description="Polar residues" evidence="2">
    <location>
        <begin position="1453"/>
        <end position="1484"/>
    </location>
</feature>
<feature type="compositionally biased region" description="Basic and acidic residues" evidence="2">
    <location>
        <begin position="216"/>
        <end position="227"/>
    </location>
</feature>
<feature type="compositionally biased region" description="Low complexity" evidence="2">
    <location>
        <begin position="1242"/>
        <end position="1257"/>
    </location>
</feature>
<feature type="region of interest" description="Disordered" evidence="2">
    <location>
        <begin position="1078"/>
        <end position="1115"/>
    </location>
</feature>
<evidence type="ECO:0000256" key="3">
    <source>
        <dbReference type="SAM" id="SignalP"/>
    </source>
</evidence>
<evidence type="ECO:0000256" key="1">
    <source>
        <dbReference type="SAM" id="Coils"/>
    </source>
</evidence>
<evidence type="ECO:0000313" key="5">
    <source>
        <dbReference type="Proteomes" id="UP001168990"/>
    </source>
</evidence>
<feature type="region of interest" description="Disordered" evidence="2">
    <location>
        <begin position="831"/>
        <end position="862"/>
    </location>
</feature>
<feature type="region of interest" description="Disordered" evidence="2">
    <location>
        <begin position="704"/>
        <end position="755"/>
    </location>
</feature>
<feature type="compositionally biased region" description="Basic residues" evidence="2">
    <location>
        <begin position="252"/>
        <end position="262"/>
    </location>
</feature>
<feature type="compositionally biased region" description="Basic and acidic residues" evidence="2">
    <location>
        <begin position="962"/>
        <end position="980"/>
    </location>
</feature>
<feature type="region of interest" description="Disordered" evidence="2">
    <location>
        <begin position="1241"/>
        <end position="1388"/>
    </location>
</feature>
<feature type="region of interest" description="Disordered" evidence="2">
    <location>
        <begin position="1937"/>
        <end position="1957"/>
    </location>
</feature>
<feature type="compositionally biased region" description="Low complexity" evidence="2">
    <location>
        <begin position="923"/>
        <end position="943"/>
    </location>
</feature>
<protein>
    <submittedName>
        <fullName evidence="4">Uncharacterized protein</fullName>
    </submittedName>
</protein>
<feature type="compositionally biased region" description="Polar residues" evidence="2">
    <location>
        <begin position="1824"/>
        <end position="1834"/>
    </location>
</feature>
<sequence>MSFCILILWWLLRPAMLAYEIVSTLINSTEGERWSRQVSNSEWIPLAHPRSQIPQSSVSNNQAPPLPSIQALNLPPALRQEYQQQLHQLQRTQESIHKLLHLQQQLRSQQQLLQNQQYLPNVVGPDEEKQQQFRPNSIPNAQHSELNSDGLSSSQLSAEILPSVYSSQEFKSPHHSQEVGEVPSASGESEEKPENGSNEEVQVVYVPAETLAQRGQPKEERNRDHKQFSFPRQQNQRFPSRHQQQQQQQYHQHQHQQHHQHPQRQQIENVEGSVNYSDDRPTFNSELVQFPRGQAESDQFFKQARQKELDRLNEERKEIQKQAKIQAAMRLREQERMRQRETEKKLKELEKIEELAKQRELNRIREERERHRLDELKREKERVAKLKEELGRREIERLAAVERQKQSEIEHSRAQQKESDKYARQEEEARIKDLALKKEVAETPTAEQLINQQQHQQHHTETGKHQKRIRNKQRQRPIHHHHHHHKHINDQTNRNHETETTTPTPNQPPLAVFMGSDTQVDEVKVLDVLRVLRDVKTIAVLDQAVPESPKVFVGPSNLDPPHGYAKFELPYLSALDTNRVERRVDKLPFFVAPLNFNPPQGYLKIPFPAPHIGSVIINNLEGNLEPSGPALETVNKPTPNPLIEPNSFIATSGQSTTYQASYESPTVTPYSTYSQEYVTPQYQSSVYPPTSVDKFKYRHQQEPYHYEQPSGLQNFKRPQSESISSYDEQVTPSSRPHHNSEYTEQSYPGPVTSDEYRRPNVVSSYSYNQEQVSTTPAYQDSYTHTRVQPNKEQDIVSQLAQLNQHDFSQHRHVDSNYQHPSQHANTNSYHQQYHLSTNSPNSYEETSIRNPIGPPQYSLPAELPPIHPQLPGLVNSLSEHKESDKIISPTTTTPEPITTTITTTTETPTTTHRVRIRQRGRITRPTTTSTSTTSTTSSPSSNRSHAERTRRPFNRSRSRHTTTTEEYRETSYEAAKDKVPDTTPRYSNTPEQYRRPSTPKIHKFKTRTSSGDRTTYEPITTLNQIPNIQTHETLSDEASLTDDSRQPAYMQYGSTISTESTPNGYLQQENVENPLNSYSTEIDYSKSPNYPRVHGPPRNDGSPLNNAPISHQQQQYHDRFPAQNNGYHASLDKQPHNEYEYEIRDGISSTSAASQTPDGYSYYQGKVDGGNSEQIPTEPPVYTHIYEYAATPQSKLQQEQLSNGDYASSGNFDERNRGTNGDEQLYNKYSSKEYFDHHLETTTEPIQTTTTTTTTTESAPVVYRQRVRARLGGRPRQDSALQTQPRGPQDEYVRFSAVNPTSSGGRQSSSSSSSSRTRDSPRSRSKTRPNHHNQSQVQSEGNEYVRIQSANRPATYPKTIVQTALRSPPTTTTTTTTTTSLPLTTPEQSVFDDDSNEYGFIRSPNFNQPHHQLSSKFRAPESPIQLQNVAPTDETAEDSSPTHTQVPKHRQKYQSSNRPRLVIKSTTSAPTTQSSYDNGPYTTKSRVRVDEPKNKIRIKGRRPVRRRTTTTSTTTEYTLEGSNNLPLEENYPKIQINSDESHAERQQPLYEQNYEIPQDSNSHVSSSRADYVEENYPRTDFAINFGGSAADSDEQHDHSHLSHKYHSASDYRSGSPSGSRLRAYSNHAMTPERDIYGSESQWSTKLTKSSFQPANQINQNEEKANSNEHASEEIKEDIPEIITAQPEDAFITVLVTSDDTENKTKSELLSSSVSESEMKSTDFGQKMSNSNNTESSTQQIDINSTSEVSQPRRVGQRRRRVRVRVRPAPPDDFVTAESQNYNSAVNSLVQDRVKYDTHVDSLSGIHSKTPSENLAEKQERPSPLESTELSNSGESILSTDTTTINYTEVPEHARQTEASTLQSIDADDDDDMKINNSQENISITTEIPSMNFETTMNDLTTIIPLMTTMTIPRKSWDSTKAYSDWIMRKMVKPLASGDNQLNDKLDNNEHSNAHHSDLSNKLLDNESENHPKNHRSEWSEVHYPSDRGIFGYGRSENSSPTTQLPGTISKSVGDTDVKTLTDYVQAIFDTMKNADEERAIVDNAPNLWSDEQSKSTTSTEIHDIPSSLMTVMSLEKISTPSSFTETTTEKDEVDITNSTTNIIETSTANLSTQTSTETTTESATTVSSIATTFEPSITTIEQAVDTDKNSTSKLSPVIRTSTTTKVSHMTEICYRGRCIMTKPKKNFHKR</sequence>
<feature type="region of interest" description="Disordered" evidence="2">
    <location>
        <begin position="1586"/>
        <end position="1622"/>
    </location>
</feature>
<feature type="region of interest" description="Disordered" evidence="2">
    <location>
        <begin position="1802"/>
        <end position="1834"/>
    </location>
</feature>
<feature type="compositionally biased region" description="Polar residues" evidence="2">
    <location>
        <begin position="1078"/>
        <end position="1088"/>
    </location>
</feature>
<keyword evidence="5" id="KW-1185">Reference proteome</keyword>
<feature type="compositionally biased region" description="Polar residues" evidence="2">
    <location>
        <begin position="1638"/>
        <end position="1659"/>
    </location>
</feature>
<feature type="compositionally biased region" description="Low complexity" evidence="2">
    <location>
        <begin position="1300"/>
        <end position="1315"/>
    </location>
</feature>
<feature type="compositionally biased region" description="Polar residues" evidence="2">
    <location>
        <begin position="831"/>
        <end position="849"/>
    </location>
</feature>
<feature type="compositionally biased region" description="Low complexity" evidence="2">
    <location>
        <begin position="233"/>
        <end position="251"/>
    </location>
</feature>
<feature type="compositionally biased region" description="Polar residues" evidence="2">
    <location>
        <begin position="710"/>
        <end position="734"/>
    </location>
</feature>
<feature type="compositionally biased region" description="Low complexity" evidence="2">
    <location>
        <begin position="1367"/>
        <end position="1386"/>
    </location>
</feature>
<feature type="compositionally biased region" description="Low complexity" evidence="2">
    <location>
        <begin position="1728"/>
        <end position="1737"/>
    </location>
</feature>
<feature type="compositionally biased region" description="Basic residues" evidence="2">
    <location>
        <begin position="951"/>
        <end position="960"/>
    </location>
</feature>
<name>A0AA39KUG4_9HYME</name>
<feature type="compositionally biased region" description="Polar residues" evidence="2">
    <location>
        <begin position="1332"/>
        <end position="1341"/>
    </location>
</feature>
<feature type="coiled-coil region" evidence="1">
    <location>
        <begin position="302"/>
        <end position="396"/>
    </location>
</feature>
<feature type="compositionally biased region" description="Polar residues" evidence="2">
    <location>
        <begin position="1738"/>
        <end position="1749"/>
    </location>
</feature>
<feature type="chain" id="PRO_5041350230" evidence="3">
    <location>
        <begin position="19"/>
        <end position="2190"/>
    </location>
</feature>
<proteinExistence type="predicted"/>
<feature type="region of interest" description="Disordered" evidence="2">
    <location>
        <begin position="1149"/>
        <end position="1178"/>
    </location>
</feature>
<feature type="compositionally biased region" description="Basic residues" evidence="2">
    <location>
        <begin position="912"/>
        <end position="922"/>
    </location>
</feature>
<feature type="region of interest" description="Disordered" evidence="2">
    <location>
        <begin position="1637"/>
        <end position="1674"/>
    </location>
</feature>
<evidence type="ECO:0000256" key="2">
    <source>
        <dbReference type="SAM" id="MobiDB-lite"/>
    </source>
</evidence>
<feature type="compositionally biased region" description="Polar residues" evidence="2">
    <location>
        <begin position="1195"/>
        <end position="1211"/>
    </location>
</feature>
<feature type="region of interest" description="Disordered" evidence="2">
    <location>
        <begin position="402"/>
        <end position="426"/>
    </location>
</feature>
<feature type="compositionally biased region" description="Polar residues" evidence="2">
    <location>
        <begin position="272"/>
        <end position="284"/>
    </location>
</feature>
<feature type="signal peptide" evidence="3">
    <location>
        <begin position="1"/>
        <end position="18"/>
    </location>
</feature>
<organism evidence="4 5">
    <name type="scientific">Microctonus aethiopoides</name>
    <dbReference type="NCBI Taxonomy" id="144406"/>
    <lineage>
        <taxon>Eukaryota</taxon>
        <taxon>Metazoa</taxon>
        <taxon>Ecdysozoa</taxon>
        <taxon>Arthropoda</taxon>
        <taxon>Hexapoda</taxon>
        <taxon>Insecta</taxon>
        <taxon>Pterygota</taxon>
        <taxon>Neoptera</taxon>
        <taxon>Endopterygota</taxon>
        <taxon>Hymenoptera</taxon>
        <taxon>Apocrita</taxon>
        <taxon>Ichneumonoidea</taxon>
        <taxon>Braconidae</taxon>
        <taxon>Euphorinae</taxon>
        <taxon>Microctonus</taxon>
    </lineage>
</organism>
<feature type="region of interest" description="Disordered" evidence="2">
    <location>
        <begin position="167"/>
        <end position="284"/>
    </location>
</feature>
<feature type="compositionally biased region" description="Polar residues" evidence="2">
    <location>
        <begin position="1102"/>
        <end position="1115"/>
    </location>
</feature>